<dbReference type="AlphaFoldDB" id="A0A9D1Z279"/>
<accession>A0A9D1Z279</accession>
<evidence type="ECO:0000313" key="2">
    <source>
        <dbReference type="Proteomes" id="UP000886844"/>
    </source>
</evidence>
<reference evidence="1" key="2">
    <citation type="submission" date="2021-04" db="EMBL/GenBank/DDBJ databases">
        <authorList>
            <person name="Gilroy R."/>
        </authorList>
    </citation>
    <scope>NUCLEOTIDE SEQUENCE</scope>
    <source>
        <strain evidence="1">5134</strain>
    </source>
</reference>
<dbReference type="Proteomes" id="UP000886844">
    <property type="component" value="Unassembled WGS sequence"/>
</dbReference>
<gene>
    <name evidence="1" type="ORF">H9828_10210</name>
</gene>
<dbReference type="EMBL" id="DXDA01000080">
    <property type="protein sequence ID" value="HIY69775.1"/>
    <property type="molecule type" value="Genomic_DNA"/>
</dbReference>
<name>A0A9D1Z279_9BACT</name>
<protein>
    <submittedName>
        <fullName evidence="1">Uncharacterized protein</fullName>
    </submittedName>
</protein>
<comment type="caution">
    <text evidence="1">The sequence shown here is derived from an EMBL/GenBank/DDBJ whole genome shotgun (WGS) entry which is preliminary data.</text>
</comment>
<organism evidence="1 2">
    <name type="scientific">Candidatus Alistipes intestinigallinarum</name>
    <dbReference type="NCBI Taxonomy" id="2838440"/>
    <lineage>
        <taxon>Bacteria</taxon>
        <taxon>Pseudomonadati</taxon>
        <taxon>Bacteroidota</taxon>
        <taxon>Bacteroidia</taxon>
        <taxon>Bacteroidales</taxon>
        <taxon>Rikenellaceae</taxon>
        <taxon>Alistipes</taxon>
    </lineage>
</organism>
<evidence type="ECO:0000313" key="1">
    <source>
        <dbReference type="EMBL" id="HIY69775.1"/>
    </source>
</evidence>
<reference evidence="1" key="1">
    <citation type="journal article" date="2021" name="PeerJ">
        <title>Extensive microbial diversity within the chicken gut microbiome revealed by metagenomics and culture.</title>
        <authorList>
            <person name="Gilroy R."/>
            <person name="Ravi A."/>
            <person name="Getino M."/>
            <person name="Pursley I."/>
            <person name="Horton D.L."/>
            <person name="Alikhan N.F."/>
            <person name="Baker D."/>
            <person name="Gharbi K."/>
            <person name="Hall N."/>
            <person name="Watson M."/>
            <person name="Adriaenssens E.M."/>
            <person name="Foster-Nyarko E."/>
            <person name="Jarju S."/>
            <person name="Secka A."/>
            <person name="Antonio M."/>
            <person name="Oren A."/>
            <person name="Chaudhuri R.R."/>
            <person name="La Ragione R."/>
            <person name="Hildebrand F."/>
            <person name="Pallen M.J."/>
        </authorList>
    </citation>
    <scope>NUCLEOTIDE SEQUENCE</scope>
    <source>
        <strain evidence="1">5134</strain>
    </source>
</reference>
<proteinExistence type="predicted"/>
<sequence length="134" mass="14909">MEEQGFKIEVKSRYDEWWRYNADLMCGCFDIDDNRIGFASAASDVADVGSNLTERPTDIPAARSVVLTTPPCHHLVLYVYIIPHTLPAGNDIDSTRPFEAEIRISRGGKLLRSEKRAINQWSGASIELKVGAGQ</sequence>